<evidence type="ECO:0000313" key="4">
    <source>
        <dbReference type="Proteomes" id="UP001281410"/>
    </source>
</evidence>
<reference evidence="3" key="1">
    <citation type="journal article" date="2023" name="Plant J.">
        <title>Genome sequences and population genomics provide insights into the demographic history, inbreeding, and mutation load of two 'living fossil' tree species of Dipteronia.</title>
        <authorList>
            <person name="Feng Y."/>
            <person name="Comes H.P."/>
            <person name="Chen J."/>
            <person name="Zhu S."/>
            <person name="Lu R."/>
            <person name="Zhang X."/>
            <person name="Li P."/>
            <person name="Qiu J."/>
            <person name="Olsen K.M."/>
            <person name="Qiu Y."/>
        </authorList>
    </citation>
    <scope>NUCLEOTIDE SEQUENCE</scope>
    <source>
        <strain evidence="3">NBL</strain>
    </source>
</reference>
<evidence type="ECO:0000313" key="3">
    <source>
        <dbReference type="EMBL" id="KAK3194490.1"/>
    </source>
</evidence>
<dbReference type="Pfam" id="PF03108">
    <property type="entry name" value="DBD_Tnp_Mut"/>
    <property type="match status" value="1"/>
</dbReference>
<sequence>MFDGQMENYIGERINFFDYLNLNELSMLDLDDIALELGYKLHMGFWIQVPGSIANSQRNELLHYQQPEAYDDWAEADMGGKGPDVGEEKEGETVAEEAKNDGAEEAENDDGDQLVESDYEQEQEDISADTYIPRPESGVRSDIDEGSEDLNSLEGSDTEEVERGHVRKFRNQMYYEFNPSRDMQDLKFMLGMKFGSADVFKNAIRAHVVKNKRVVKFKKNDPNWVRAVCGKEGCNWKGVGSEAQKGSELGQGTEATRAAKSTQPSQGPEATQPSQ</sequence>
<protein>
    <recommendedName>
        <fullName evidence="2">Transposase MuDR plant domain-containing protein</fullName>
    </recommendedName>
</protein>
<dbReference type="Proteomes" id="UP001281410">
    <property type="component" value="Unassembled WGS sequence"/>
</dbReference>
<feature type="compositionally biased region" description="Polar residues" evidence="1">
    <location>
        <begin position="259"/>
        <end position="275"/>
    </location>
</feature>
<evidence type="ECO:0000259" key="2">
    <source>
        <dbReference type="Pfam" id="PF03108"/>
    </source>
</evidence>
<dbReference type="InterPro" id="IPR004332">
    <property type="entry name" value="Transposase_MuDR"/>
</dbReference>
<gene>
    <name evidence="3" type="ORF">Dsin_025800</name>
</gene>
<feature type="region of interest" description="Disordered" evidence="1">
    <location>
        <begin position="237"/>
        <end position="275"/>
    </location>
</feature>
<feature type="compositionally biased region" description="Basic and acidic residues" evidence="1">
    <location>
        <begin position="84"/>
        <end position="102"/>
    </location>
</feature>
<feature type="domain" description="Transposase MuDR plant" evidence="2">
    <location>
        <begin position="186"/>
        <end position="237"/>
    </location>
</feature>
<dbReference type="EMBL" id="JANJYJ010000008">
    <property type="protein sequence ID" value="KAK3194490.1"/>
    <property type="molecule type" value="Genomic_DNA"/>
</dbReference>
<feature type="region of interest" description="Disordered" evidence="1">
    <location>
        <begin position="74"/>
        <end position="159"/>
    </location>
</feature>
<accession>A0AAE0DX59</accession>
<proteinExistence type="predicted"/>
<feature type="compositionally biased region" description="Acidic residues" evidence="1">
    <location>
        <begin position="103"/>
        <end position="127"/>
    </location>
</feature>
<dbReference type="AlphaFoldDB" id="A0AAE0DX59"/>
<organism evidence="3 4">
    <name type="scientific">Dipteronia sinensis</name>
    <dbReference type="NCBI Taxonomy" id="43782"/>
    <lineage>
        <taxon>Eukaryota</taxon>
        <taxon>Viridiplantae</taxon>
        <taxon>Streptophyta</taxon>
        <taxon>Embryophyta</taxon>
        <taxon>Tracheophyta</taxon>
        <taxon>Spermatophyta</taxon>
        <taxon>Magnoliopsida</taxon>
        <taxon>eudicotyledons</taxon>
        <taxon>Gunneridae</taxon>
        <taxon>Pentapetalae</taxon>
        <taxon>rosids</taxon>
        <taxon>malvids</taxon>
        <taxon>Sapindales</taxon>
        <taxon>Sapindaceae</taxon>
        <taxon>Hippocastanoideae</taxon>
        <taxon>Acereae</taxon>
        <taxon>Dipteronia</taxon>
    </lineage>
</organism>
<keyword evidence="4" id="KW-1185">Reference proteome</keyword>
<name>A0AAE0DX59_9ROSI</name>
<evidence type="ECO:0000256" key="1">
    <source>
        <dbReference type="SAM" id="MobiDB-lite"/>
    </source>
</evidence>
<comment type="caution">
    <text evidence="3">The sequence shown here is derived from an EMBL/GenBank/DDBJ whole genome shotgun (WGS) entry which is preliminary data.</text>
</comment>